<dbReference type="Pfam" id="PF01926">
    <property type="entry name" value="MMR_HSR1"/>
    <property type="match status" value="1"/>
</dbReference>
<protein>
    <submittedName>
        <fullName evidence="4">ATP-binding protein</fullName>
    </submittedName>
</protein>
<dbReference type="GO" id="GO:0019843">
    <property type="term" value="F:rRNA binding"/>
    <property type="evidence" value="ECO:0007669"/>
    <property type="project" value="TreeGrafter"/>
</dbReference>
<dbReference type="PANTHER" id="PTHR42698">
    <property type="entry name" value="GTPASE ERA"/>
    <property type="match status" value="1"/>
</dbReference>
<dbReference type="GO" id="GO:0005829">
    <property type="term" value="C:cytosol"/>
    <property type="evidence" value="ECO:0007669"/>
    <property type="project" value="TreeGrafter"/>
</dbReference>
<keyword evidence="2" id="KW-0472">Membrane</keyword>
<comment type="caution">
    <text evidence="4">The sequence shown here is derived from an EMBL/GenBank/DDBJ whole genome shotgun (WGS) entry which is preliminary data.</text>
</comment>
<keyword evidence="4" id="KW-0547">Nucleotide-binding</keyword>
<feature type="transmembrane region" description="Helical" evidence="2">
    <location>
        <begin position="384"/>
        <end position="407"/>
    </location>
</feature>
<dbReference type="OrthoDB" id="974105at2"/>
<name>A0A0A0BLX3_9CELL</name>
<feature type="transmembrane region" description="Helical" evidence="2">
    <location>
        <begin position="413"/>
        <end position="434"/>
    </location>
</feature>
<sequence>MTPSVPTAAGPRTRALLERAEGLDAALRRAGDRVPGDARDAARAALTAVRERLELGVDHTVVALVGGTGSGKSSLFNALSGLRFADVGARRPTTSAVTACTWGDASGLLDWLEVAPERRIERESALDGDTQADLRGLVLLDLPDHDSVAEEHRAVVDRLLPMVDLLVWVVDPQKYADDALHTGYLRHLVGHERSMLVVLNQVDTVPVTEQAGLLRDVARLLREDGLDAVPVHAVSARTGDGVPVLREAIARSVEGRGQAERRARAEIGDAARALAPTVATSEPKNLPRDATVEELVRAVGADSSAQAVRNGGEPELVPPRPERVAEVRRGWLAQVAGALPEPWRASVERGLADDDALTARVAEALDRVEPPTLDQRRPRRLRTVAGVLALVALVVVAAGVGTAVGSGGATTTVVLLGVLAVLLAAAAVATAVLARRAAVRARERRAAALLTEVRAALGAVVDEGLASPTRAVLADHRALRRAVTSDEDEGPRARHAASTDPVGEQTSPA</sequence>
<dbReference type="SUPFAM" id="SSF52540">
    <property type="entry name" value="P-loop containing nucleoside triphosphate hydrolases"/>
    <property type="match status" value="1"/>
</dbReference>
<proteinExistence type="predicted"/>
<dbReference type="GO" id="GO:0000028">
    <property type="term" value="P:ribosomal small subunit assembly"/>
    <property type="evidence" value="ECO:0007669"/>
    <property type="project" value="TreeGrafter"/>
</dbReference>
<dbReference type="EMBL" id="AXCY01000135">
    <property type="protein sequence ID" value="KGM08966.1"/>
    <property type="molecule type" value="Genomic_DNA"/>
</dbReference>
<keyword evidence="4" id="KW-0067">ATP-binding</keyword>
<evidence type="ECO:0000256" key="1">
    <source>
        <dbReference type="SAM" id="MobiDB-lite"/>
    </source>
</evidence>
<keyword evidence="2" id="KW-1133">Transmembrane helix</keyword>
<dbReference type="Proteomes" id="UP000029839">
    <property type="component" value="Unassembled WGS sequence"/>
</dbReference>
<dbReference type="GO" id="GO:0043024">
    <property type="term" value="F:ribosomal small subunit binding"/>
    <property type="evidence" value="ECO:0007669"/>
    <property type="project" value="TreeGrafter"/>
</dbReference>
<keyword evidence="5" id="KW-1185">Reference proteome</keyword>
<dbReference type="RefSeq" id="WP_081978920.1">
    <property type="nucleotide sequence ID" value="NZ_AXCY01000135.1"/>
</dbReference>
<reference evidence="4 5" key="2">
    <citation type="journal article" date="2015" name="Stand. Genomic Sci.">
        <title>Draft genome sequence of Cellulomonas carbonis T26(T) and comparative analysis of six Cellulomonas genomes.</title>
        <authorList>
            <person name="Zhuang W."/>
            <person name="Zhang S."/>
            <person name="Xia X."/>
            <person name="Wang G."/>
        </authorList>
    </citation>
    <scope>NUCLEOTIDE SEQUENCE [LARGE SCALE GENOMIC DNA]</scope>
    <source>
        <strain evidence="4 5">T26</strain>
    </source>
</reference>
<dbReference type="AlphaFoldDB" id="A0A0A0BLX3"/>
<dbReference type="InterPro" id="IPR006073">
    <property type="entry name" value="GTP-bd"/>
</dbReference>
<organism evidence="4 5">
    <name type="scientific">Cellulomonas carbonis T26</name>
    <dbReference type="NCBI Taxonomy" id="947969"/>
    <lineage>
        <taxon>Bacteria</taxon>
        <taxon>Bacillati</taxon>
        <taxon>Actinomycetota</taxon>
        <taxon>Actinomycetes</taxon>
        <taxon>Micrococcales</taxon>
        <taxon>Cellulomonadaceae</taxon>
        <taxon>Cellulomonas</taxon>
    </lineage>
</organism>
<dbReference type="Gene3D" id="3.40.50.300">
    <property type="entry name" value="P-loop containing nucleotide triphosphate hydrolases"/>
    <property type="match status" value="1"/>
</dbReference>
<dbReference type="PANTHER" id="PTHR42698:SF1">
    <property type="entry name" value="GTPASE ERA, MITOCHONDRIAL"/>
    <property type="match status" value="1"/>
</dbReference>
<keyword evidence="2" id="KW-0812">Transmembrane</keyword>
<dbReference type="GO" id="GO:0005524">
    <property type="term" value="F:ATP binding"/>
    <property type="evidence" value="ECO:0007669"/>
    <property type="project" value="UniProtKB-KW"/>
</dbReference>
<dbReference type="InterPro" id="IPR005662">
    <property type="entry name" value="GTPase_Era-like"/>
</dbReference>
<evidence type="ECO:0000256" key="2">
    <source>
        <dbReference type="SAM" id="Phobius"/>
    </source>
</evidence>
<evidence type="ECO:0000259" key="3">
    <source>
        <dbReference type="Pfam" id="PF01926"/>
    </source>
</evidence>
<gene>
    <name evidence="4" type="ORF">N868_05250</name>
</gene>
<accession>A0A0A0BLX3</accession>
<feature type="domain" description="G" evidence="3">
    <location>
        <begin position="62"/>
        <end position="200"/>
    </location>
</feature>
<evidence type="ECO:0000313" key="4">
    <source>
        <dbReference type="EMBL" id="KGM08966.1"/>
    </source>
</evidence>
<feature type="region of interest" description="Disordered" evidence="1">
    <location>
        <begin position="482"/>
        <end position="509"/>
    </location>
</feature>
<dbReference type="CDD" id="cd11383">
    <property type="entry name" value="YfjP"/>
    <property type="match status" value="1"/>
</dbReference>
<evidence type="ECO:0000313" key="5">
    <source>
        <dbReference type="Proteomes" id="UP000029839"/>
    </source>
</evidence>
<dbReference type="GO" id="GO:0005525">
    <property type="term" value="F:GTP binding"/>
    <property type="evidence" value="ECO:0007669"/>
    <property type="project" value="InterPro"/>
</dbReference>
<dbReference type="InterPro" id="IPR027417">
    <property type="entry name" value="P-loop_NTPase"/>
</dbReference>
<reference evidence="4 5" key="1">
    <citation type="submission" date="2013-08" db="EMBL/GenBank/DDBJ databases">
        <title>Genome sequencing of Cellulomonas carbonis T26.</title>
        <authorList>
            <person name="Chen F."/>
            <person name="Li Y."/>
            <person name="Wang G."/>
        </authorList>
    </citation>
    <scope>NUCLEOTIDE SEQUENCE [LARGE SCALE GENOMIC DNA]</scope>
    <source>
        <strain evidence="4 5">T26</strain>
    </source>
</reference>